<sequence length="67" mass="7353">HRGGSYDIYAQKIDSSGARQWTPVNGVVICDAVGTQKSCKIVPDGSDGAIITWRNDNADWNISFFYS</sequence>
<organism evidence="1">
    <name type="scientific">marine sediment metagenome</name>
    <dbReference type="NCBI Taxonomy" id="412755"/>
    <lineage>
        <taxon>unclassified sequences</taxon>
        <taxon>metagenomes</taxon>
        <taxon>ecological metagenomes</taxon>
    </lineage>
</organism>
<protein>
    <submittedName>
        <fullName evidence="1">Uncharacterized protein</fullName>
    </submittedName>
</protein>
<feature type="non-terminal residue" evidence="1">
    <location>
        <position position="1"/>
    </location>
</feature>
<accession>X1T188</accession>
<gene>
    <name evidence="1" type="ORF">S12H4_14343</name>
</gene>
<dbReference type="EMBL" id="BARW01006836">
    <property type="protein sequence ID" value="GAI81385.1"/>
    <property type="molecule type" value="Genomic_DNA"/>
</dbReference>
<proteinExistence type="predicted"/>
<name>X1T188_9ZZZZ</name>
<evidence type="ECO:0000313" key="1">
    <source>
        <dbReference type="EMBL" id="GAI81385.1"/>
    </source>
</evidence>
<comment type="caution">
    <text evidence="1">The sequence shown here is derived from an EMBL/GenBank/DDBJ whole genome shotgun (WGS) entry which is preliminary data.</text>
</comment>
<dbReference type="AlphaFoldDB" id="X1T188"/>
<reference evidence="1" key="1">
    <citation type="journal article" date="2014" name="Front. Microbiol.">
        <title>High frequency of phylogenetically diverse reductive dehalogenase-homologous genes in deep subseafloor sedimentary metagenomes.</title>
        <authorList>
            <person name="Kawai M."/>
            <person name="Futagami T."/>
            <person name="Toyoda A."/>
            <person name="Takaki Y."/>
            <person name="Nishi S."/>
            <person name="Hori S."/>
            <person name="Arai W."/>
            <person name="Tsubouchi T."/>
            <person name="Morono Y."/>
            <person name="Uchiyama I."/>
            <person name="Ito T."/>
            <person name="Fujiyama A."/>
            <person name="Inagaki F."/>
            <person name="Takami H."/>
        </authorList>
    </citation>
    <scope>NUCLEOTIDE SEQUENCE</scope>
    <source>
        <strain evidence="1">Expedition CK06-06</strain>
    </source>
</reference>